<dbReference type="GO" id="GO:0017109">
    <property type="term" value="C:glutamate-cysteine ligase complex"/>
    <property type="evidence" value="ECO:0007669"/>
    <property type="project" value="TreeGrafter"/>
</dbReference>
<evidence type="ECO:0000256" key="1">
    <source>
        <dbReference type="ARBA" id="ARBA00005006"/>
    </source>
</evidence>
<evidence type="ECO:0000256" key="5">
    <source>
        <dbReference type="ARBA" id="ARBA00030406"/>
    </source>
</evidence>
<keyword evidence="4" id="KW-0317">Glutathione biosynthesis</keyword>
<dbReference type="Gene3D" id="3.20.20.100">
    <property type="entry name" value="NADP-dependent oxidoreductase domain"/>
    <property type="match status" value="1"/>
</dbReference>
<dbReference type="PANTHER" id="PTHR13295">
    <property type="entry name" value="GLUTAMATE CYSTEINE LIGASE REGULATORY SUBUNIT"/>
    <property type="match status" value="1"/>
</dbReference>
<keyword evidence="10" id="KW-1185">Reference proteome</keyword>
<evidence type="ECO:0000256" key="4">
    <source>
        <dbReference type="ARBA" id="ARBA00022684"/>
    </source>
</evidence>
<dbReference type="GO" id="GO:0030234">
    <property type="term" value="F:enzyme regulator activity"/>
    <property type="evidence" value="ECO:0007669"/>
    <property type="project" value="TreeGrafter"/>
</dbReference>
<dbReference type="InterPro" id="IPR032963">
    <property type="entry name" value="Gclm"/>
</dbReference>
<comment type="similarity">
    <text evidence="2">Belongs to the aldo/keto reductase family. Glutamate--cysteine ligase light chain subfamily.</text>
</comment>
<comment type="pathway">
    <text evidence="1">Sulfur metabolism; glutathione biosynthesis; glutathione from L-cysteine and L-glutamate: step 1/2.</text>
</comment>
<evidence type="ECO:0000313" key="10">
    <source>
        <dbReference type="Proteomes" id="UP000738325"/>
    </source>
</evidence>
<organism evidence="9 10">
    <name type="scientific">Dissophora globulifera</name>
    <dbReference type="NCBI Taxonomy" id="979702"/>
    <lineage>
        <taxon>Eukaryota</taxon>
        <taxon>Fungi</taxon>
        <taxon>Fungi incertae sedis</taxon>
        <taxon>Mucoromycota</taxon>
        <taxon>Mortierellomycotina</taxon>
        <taxon>Mortierellomycetes</taxon>
        <taxon>Mortierellales</taxon>
        <taxon>Mortierellaceae</taxon>
        <taxon>Dissophora</taxon>
    </lineage>
</organism>
<dbReference type="Proteomes" id="UP000738325">
    <property type="component" value="Unassembled WGS sequence"/>
</dbReference>
<dbReference type="PANTHER" id="PTHR13295:SF4">
    <property type="entry name" value="GLUTAMATE--CYSTEINE LIGASE REGULATORY SUBUNIT"/>
    <property type="match status" value="1"/>
</dbReference>
<proteinExistence type="inferred from homology"/>
<name>A0A9P6RN14_9FUNG</name>
<dbReference type="InterPro" id="IPR036812">
    <property type="entry name" value="NAD(P)_OxRdtase_dom_sf"/>
</dbReference>
<comment type="subunit">
    <text evidence="3">Heterodimer of a catalytic heavy chain and a regulatory light chain.</text>
</comment>
<comment type="caution">
    <text evidence="9">The sequence shown here is derived from an EMBL/GenBank/DDBJ whole genome shotgun (WGS) entry which is preliminary data.</text>
</comment>
<accession>A0A9P6RN14</accession>
<dbReference type="GO" id="GO:0006750">
    <property type="term" value="P:glutathione biosynthetic process"/>
    <property type="evidence" value="ECO:0007669"/>
    <property type="project" value="UniProtKB-KW"/>
</dbReference>
<evidence type="ECO:0000256" key="6">
    <source>
        <dbReference type="ARBA" id="ARBA00031154"/>
    </source>
</evidence>
<evidence type="ECO:0000256" key="2">
    <source>
        <dbReference type="ARBA" id="ARBA00008612"/>
    </source>
</evidence>
<dbReference type="EMBL" id="JAAAIP010000204">
    <property type="protein sequence ID" value="KAG0322695.1"/>
    <property type="molecule type" value="Genomic_DNA"/>
</dbReference>
<sequence length="320" mass="34414">MTAVQAPEGFHSAVHGAVHATNGKQGSSPRSRTAPVAFALEPFSHLTLYTGNTMRTGTTGLLNTTQKKSNQELVSAVEDTLNYSLETAHISGTHITIADQDARGPLDSDRAKYDITVKLFFLSPAGVSTALSVQHVDEALGHLDAVLHATDLVIDHFILAIPNQSFDENELDDAELEAFAQEVQQLYLPVWKRLSDLRTGGRIGRLGVTEFSKQQLVILKEAALAVGAVAPEIDQVNLHDCCVLPKELIEYAKAEGIELLTHGDTINILPKSTLATLLQPHLPVASELSLSPNFVLKYSAVLGGRGLITRKGYIVDAVAA</sequence>
<dbReference type="GO" id="GO:0035226">
    <property type="term" value="F:glutamate-cysteine ligase catalytic subunit binding"/>
    <property type="evidence" value="ECO:0007669"/>
    <property type="project" value="InterPro"/>
</dbReference>
<protein>
    <recommendedName>
        <fullName evidence="7">GCS light chain</fullName>
    </recommendedName>
    <alternativeName>
        <fullName evidence="5">Gamma-ECS regulatory subunit</fullName>
    </alternativeName>
    <alternativeName>
        <fullName evidence="8">Gamma-glutamylcysteine synthetase regulatory subunit</fullName>
    </alternativeName>
    <alternativeName>
        <fullName evidence="6">Glutamate--cysteine ligase modifier subunit</fullName>
    </alternativeName>
</protein>
<dbReference type="SUPFAM" id="SSF51430">
    <property type="entry name" value="NAD(P)-linked oxidoreductase"/>
    <property type="match status" value="1"/>
</dbReference>
<reference evidence="9" key="1">
    <citation type="journal article" date="2020" name="Fungal Divers.">
        <title>Resolving the Mortierellaceae phylogeny through synthesis of multi-gene phylogenetics and phylogenomics.</title>
        <authorList>
            <person name="Vandepol N."/>
            <person name="Liber J."/>
            <person name="Desiro A."/>
            <person name="Na H."/>
            <person name="Kennedy M."/>
            <person name="Barry K."/>
            <person name="Grigoriev I.V."/>
            <person name="Miller A.N."/>
            <person name="O'Donnell K."/>
            <person name="Stajich J.E."/>
            <person name="Bonito G."/>
        </authorList>
    </citation>
    <scope>NUCLEOTIDE SEQUENCE</scope>
    <source>
        <strain evidence="9">REB-010B</strain>
    </source>
</reference>
<gene>
    <name evidence="9" type="ORF">BGZ99_003188</name>
</gene>
<evidence type="ECO:0000313" key="9">
    <source>
        <dbReference type="EMBL" id="KAG0322695.1"/>
    </source>
</evidence>
<dbReference type="AlphaFoldDB" id="A0A9P6RN14"/>
<dbReference type="OrthoDB" id="5596051at2759"/>
<evidence type="ECO:0000256" key="8">
    <source>
        <dbReference type="ARBA" id="ARBA00032926"/>
    </source>
</evidence>
<evidence type="ECO:0000256" key="7">
    <source>
        <dbReference type="ARBA" id="ARBA00031732"/>
    </source>
</evidence>
<evidence type="ECO:0000256" key="3">
    <source>
        <dbReference type="ARBA" id="ARBA00011532"/>
    </source>
</evidence>